<evidence type="ECO:0000256" key="7">
    <source>
        <dbReference type="ARBA" id="ARBA00022801"/>
    </source>
</evidence>
<dbReference type="PROSITE" id="PS51181">
    <property type="entry name" value="PPASE_TENSIN"/>
    <property type="match status" value="1"/>
</dbReference>
<evidence type="ECO:0000256" key="19">
    <source>
        <dbReference type="ARBA" id="ARBA00051341"/>
    </source>
</evidence>
<comment type="catalytic activity">
    <reaction evidence="19">
        <text>O-phospho-L-tyrosyl-[protein] + H2O = L-tyrosyl-[protein] + phosphate</text>
        <dbReference type="Rhea" id="RHEA:10684"/>
        <dbReference type="Rhea" id="RHEA-COMP:10136"/>
        <dbReference type="Rhea" id="RHEA-COMP:20101"/>
        <dbReference type="ChEBI" id="CHEBI:15377"/>
        <dbReference type="ChEBI" id="CHEBI:43474"/>
        <dbReference type="ChEBI" id="CHEBI:46858"/>
        <dbReference type="ChEBI" id="CHEBI:61978"/>
        <dbReference type="EC" id="3.1.3.48"/>
    </reaction>
    <physiologicalReaction direction="left-to-right" evidence="19">
        <dbReference type="Rhea" id="RHEA:10685"/>
    </physiologicalReaction>
</comment>
<dbReference type="InterPro" id="IPR035892">
    <property type="entry name" value="C2_domain_sf"/>
</dbReference>
<reference evidence="24" key="2">
    <citation type="submission" date="2023-03" db="EMBL/GenBank/DDBJ databases">
        <authorList>
            <person name="Inwood S.N."/>
            <person name="Skelly J.G."/>
            <person name="Guhlin J."/>
            <person name="Harrop T.W.R."/>
            <person name="Goldson S.G."/>
            <person name="Dearden P.K."/>
        </authorList>
    </citation>
    <scope>NUCLEOTIDE SEQUENCE</scope>
    <source>
        <strain evidence="24">Irish</strain>
        <tissue evidence="24">Whole body</tissue>
    </source>
</reference>
<proteinExistence type="inferred from homology"/>
<evidence type="ECO:0000313" key="25">
    <source>
        <dbReference type="Proteomes" id="UP001168990"/>
    </source>
</evidence>
<feature type="region of interest" description="Disordered" evidence="20">
    <location>
        <begin position="497"/>
        <end position="572"/>
    </location>
</feature>
<dbReference type="SMART" id="SM01301">
    <property type="entry name" value="PTPlike_phytase"/>
    <property type="match status" value="1"/>
</dbReference>
<dbReference type="InterPro" id="IPR029023">
    <property type="entry name" value="Tensin_phosphatase"/>
</dbReference>
<dbReference type="EMBL" id="JAQQBS010000002">
    <property type="protein sequence ID" value="KAK0172713.1"/>
    <property type="molecule type" value="Genomic_DNA"/>
</dbReference>
<comment type="catalytic activity">
    <reaction evidence="14">
        <text>a 1,2-diacyl-sn-glycero-3-phospho-(1D-myo-inositol-3,4,5-trisphosphate) + H2O = a 1,2-diacyl-sn-glycero-3-phospho-(1D-myo-inositol-4,5-bisphosphate) + phosphate</text>
        <dbReference type="Rhea" id="RHEA:25017"/>
        <dbReference type="ChEBI" id="CHEBI:15377"/>
        <dbReference type="ChEBI" id="CHEBI:43474"/>
        <dbReference type="ChEBI" id="CHEBI:57836"/>
        <dbReference type="ChEBI" id="CHEBI:58456"/>
        <dbReference type="EC" id="3.1.3.67"/>
    </reaction>
    <physiologicalReaction direction="left-to-right" evidence="14">
        <dbReference type="Rhea" id="RHEA:25018"/>
    </physiologicalReaction>
</comment>
<dbReference type="SUPFAM" id="SSF49562">
    <property type="entry name" value="C2 domain (Calcium/lipid-binding domain, CaLB)"/>
    <property type="match status" value="1"/>
</dbReference>
<keyword evidence="6" id="KW-0963">Cytoplasm</keyword>
<dbReference type="EC" id="3.1.3.67" evidence="3"/>
<dbReference type="GO" id="GO:0046856">
    <property type="term" value="P:phosphatidylinositol dephosphorylation"/>
    <property type="evidence" value="ECO:0007669"/>
    <property type="project" value="TreeGrafter"/>
</dbReference>
<gene>
    <name evidence="24" type="ORF">PV328_005993</name>
</gene>
<keyword evidence="8" id="KW-0904">Protein phosphatase</keyword>
<name>A0AA39FND0_9HYME</name>
<comment type="catalytic activity">
    <reaction evidence="15">
        <text>1D-myo-inositol 1,3,4,5,6-pentakisphosphate + H2O = 1D-myo-inositol 1,4,5,6-tetrakisphosphate + phosphate</text>
        <dbReference type="Rhea" id="RHEA:77143"/>
        <dbReference type="ChEBI" id="CHEBI:15377"/>
        <dbReference type="ChEBI" id="CHEBI:43474"/>
        <dbReference type="ChEBI" id="CHEBI:57627"/>
        <dbReference type="ChEBI" id="CHEBI:57733"/>
    </reaction>
    <physiologicalReaction direction="left-to-right" evidence="15">
        <dbReference type="Rhea" id="RHEA:77144"/>
    </physiologicalReaction>
</comment>
<evidence type="ECO:0000259" key="22">
    <source>
        <dbReference type="PROSITE" id="PS51181"/>
    </source>
</evidence>
<dbReference type="Pfam" id="PF10409">
    <property type="entry name" value="PTEN_C2"/>
    <property type="match status" value="1"/>
</dbReference>
<dbReference type="GO" id="GO:0005634">
    <property type="term" value="C:nucleus"/>
    <property type="evidence" value="ECO:0007669"/>
    <property type="project" value="TreeGrafter"/>
</dbReference>
<evidence type="ECO:0000256" key="2">
    <source>
        <dbReference type="ARBA" id="ARBA00007881"/>
    </source>
</evidence>
<comment type="catalytic activity">
    <reaction evidence="11">
        <text>1,2-dioctanoyl-sn-glycero-3-phospho-(1D-myo-inositol-3,4,5-trisphosphate) + H2O = 1,2-dioctanoyl-sn-glycero-3-phospho-(1D-myo-inositol-4,5-bisphosphate) + phosphate</text>
        <dbReference type="Rhea" id="RHEA:43552"/>
        <dbReference type="ChEBI" id="CHEBI:15377"/>
        <dbReference type="ChEBI" id="CHEBI:43474"/>
        <dbReference type="ChEBI" id="CHEBI:83416"/>
        <dbReference type="ChEBI" id="CHEBI:83419"/>
    </reaction>
    <physiologicalReaction direction="left-to-right" evidence="11">
        <dbReference type="Rhea" id="RHEA:43553"/>
    </physiologicalReaction>
</comment>
<dbReference type="InterPro" id="IPR045101">
    <property type="entry name" value="PTP_PTEN"/>
</dbReference>
<dbReference type="Gene3D" id="2.60.40.1110">
    <property type="match status" value="1"/>
</dbReference>
<dbReference type="GO" id="GO:0048870">
    <property type="term" value="P:cell motility"/>
    <property type="evidence" value="ECO:0007669"/>
    <property type="project" value="TreeGrafter"/>
</dbReference>
<evidence type="ECO:0000256" key="8">
    <source>
        <dbReference type="ARBA" id="ARBA00022912"/>
    </source>
</evidence>
<dbReference type="InterPro" id="IPR016130">
    <property type="entry name" value="Tyr_Pase_AS"/>
</dbReference>
<evidence type="ECO:0000259" key="23">
    <source>
        <dbReference type="PROSITE" id="PS51182"/>
    </source>
</evidence>
<comment type="catalytic activity">
    <reaction evidence="10">
        <text>1,2-dihexadecanoyl-sn-glycero-3-phospho-(1D-myo-inositol-3,4,5-trisphosphate) + H2O = 1,2-dihexadecanoyl-sn-glycero-3-phospho-(1D-myo-inositol-4,5-bisphosphate) + phosphate</text>
        <dbReference type="Rhea" id="RHEA:43560"/>
        <dbReference type="ChEBI" id="CHEBI:15377"/>
        <dbReference type="ChEBI" id="CHEBI:43474"/>
        <dbReference type="ChEBI" id="CHEBI:83420"/>
        <dbReference type="ChEBI" id="CHEBI:83423"/>
    </reaction>
    <physiologicalReaction direction="left-to-right" evidence="10">
        <dbReference type="Rhea" id="RHEA:43561"/>
    </physiologicalReaction>
</comment>
<dbReference type="InterPro" id="IPR014020">
    <property type="entry name" value="Tensin_C2-dom"/>
</dbReference>
<evidence type="ECO:0000256" key="6">
    <source>
        <dbReference type="ARBA" id="ARBA00022490"/>
    </source>
</evidence>
<dbReference type="PANTHER" id="PTHR12305:SF81">
    <property type="entry name" value="PHOSPHATIDYLINOSITOL 3,4,5-TRISPHOSPHATE 3-PHOSPHATASE AND DUAL-SPECIFICITY PROTEIN PHOSPHATASE PTEN"/>
    <property type="match status" value="1"/>
</dbReference>
<dbReference type="GO" id="GO:0042995">
    <property type="term" value="C:cell projection"/>
    <property type="evidence" value="ECO:0007669"/>
    <property type="project" value="TreeGrafter"/>
</dbReference>
<dbReference type="GO" id="GO:0051896">
    <property type="term" value="P:regulation of phosphatidylinositol 3-kinase/protein kinase B signal transduction"/>
    <property type="evidence" value="ECO:0007669"/>
    <property type="project" value="TreeGrafter"/>
</dbReference>
<dbReference type="GO" id="GO:0004722">
    <property type="term" value="F:protein serine/threonine phosphatase activity"/>
    <property type="evidence" value="ECO:0007669"/>
    <property type="project" value="UniProtKB-EC"/>
</dbReference>
<keyword evidence="25" id="KW-1185">Reference proteome</keyword>
<evidence type="ECO:0000313" key="24">
    <source>
        <dbReference type="EMBL" id="KAK0172713.1"/>
    </source>
</evidence>
<dbReference type="CDD" id="cd14509">
    <property type="entry name" value="PTP_PTEN"/>
    <property type="match status" value="1"/>
</dbReference>
<dbReference type="PROSITE" id="PS00383">
    <property type="entry name" value="TYR_PHOSPHATASE_1"/>
    <property type="match status" value="1"/>
</dbReference>
<dbReference type="GO" id="GO:0005886">
    <property type="term" value="C:plasma membrane"/>
    <property type="evidence" value="ECO:0007669"/>
    <property type="project" value="TreeGrafter"/>
</dbReference>
<dbReference type="GO" id="GO:0005829">
    <property type="term" value="C:cytosol"/>
    <property type="evidence" value="ECO:0007669"/>
    <property type="project" value="TreeGrafter"/>
</dbReference>
<dbReference type="Gene3D" id="3.90.190.10">
    <property type="entry name" value="Protein tyrosine phosphatase superfamily"/>
    <property type="match status" value="1"/>
</dbReference>
<evidence type="ECO:0000256" key="5">
    <source>
        <dbReference type="ARBA" id="ARBA00013081"/>
    </source>
</evidence>
<dbReference type="Proteomes" id="UP001168990">
    <property type="component" value="Unassembled WGS sequence"/>
</dbReference>
<dbReference type="Pfam" id="PF22785">
    <property type="entry name" value="Tc-R-P"/>
    <property type="match status" value="1"/>
</dbReference>
<evidence type="ECO:0000256" key="4">
    <source>
        <dbReference type="ARBA" id="ARBA00013064"/>
    </source>
</evidence>
<evidence type="ECO:0000256" key="20">
    <source>
        <dbReference type="SAM" id="MobiDB-lite"/>
    </source>
</evidence>
<reference evidence="24" key="1">
    <citation type="journal article" date="2023" name="bioRxiv">
        <title>Scaffold-level genome assemblies of two parasitoid biocontrol wasps reveal the parthenogenesis mechanism and an associated novel virus.</title>
        <authorList>
            <person name="Inwood S."/>
            <person name="Skelly J."/>
            <person name="Guhlin J."/>
            <person name="Harrop T."/>
            <person name="Goldson S."/>
            <person name="Dearden P."/>
        </authorList>
    </citation>
    <scope>NUCLEOTIDE SEQUENCE</scope>
    <source>
        <strain evidence="24">Irish</strain>
        <tissue evidence="24">Whole body</tissue>
    </source>
</reference>
<evidence type="ECO:0000256" key="12">
    <source>
        <dbReference type="ARBA" id="ARBA00034338"/>
    </source>
</evidence>
<evidence type="ECO:0000256" key="11">
    <source>
        <dbReference type="ARBA" id="ARBA00034268"/>
    </source>
</evidence>
<dbReference type="AlphaFoldDB" id="A0AA39FND0"/>
<evidence type="ECO:0000256" key="18">
    <source>
        <dbReference type="ARBA" id="ARBA00048832"/>
    </source>
</evidence>
<feature type="compositionally biased region" description="Acidic residues" evidence="20">
    <location>
        <begin position="506"/>
        <end position="524"/>
    </location>
</feature>
<dbReference type="GO" id="GO:0016314">
    <property type="term" value="F:phosphatidylinositol-3,4,5-trisphosphate 3-phosphatase activity"/>
    <property type="evidence" value="ECO:0007669"/>
    <property type="project" value="UniProtKB-EC"/>
</dbReference>
<dbReference type="PANTHER" id="PTHR12305">
    <property type="entry name" value="PHOSPHATASE WITH HOMOLOGY TO TENSIN"/>
    <property type="match status" value="1"/>
</dbReference>
<dbReference type="InterPro" id="IPR000387">
    <property type="entry name" value="Tyr_Pase_dom"/>
</dbReference>
<dbReference type="GO" id="GO:0004725">
    <property type="term" value="F:protein tyrosine phosphatase activity"/>
    <property type="evidence" value="ECO:0007669"/>
    <property type="project" value="UniProtKB-EC"/>
</dbReference>
<feature type="compositionally biased region" description="Basic residues" evidence="20">
    <location>
        <begin position="552"/>
        <end position="561"/>
    </location>
</feature>
<accession>A0AA39FND0</accession>
<feature type="domain" description="Tyrosine specific protein phosphatases" evidence="21">
    <location>
        <begin position="204"/>
        <end position="275"/>
    </location>
</feature>
<dbReference type="InterPro" id="IPR051281">
    <property type="entry name" value="Dual-spec_lipid-protein_phosph"/>
</dbReference>
<feature type="domain" description="Phosphatase tensin-type" evidence="22">
    <location>
        <begin position="116"/>
        <end position="287"/>
    </location>
</feature>
<keyword evidence="9" id="KW-0443">Lipid metabolism</keyword>
<dbReference type="GO" id="GO:0043491">
    <property type="term" value="P:phosphatidylinositol 3-kinase/protein kinase B signal transduction"/>
    <property type="evidence" value="ECO:0007669"/>
    <property type="project" value="TreeGrafter"/>
</dbReference>
<dbReference type="EC" id="3.1.3.16" evidence="5"/>
<evidence type="ECO:0000259" key="21">
    <source>
        <dbReference type="PROSITE" id="PS50056"/>
    </source>
</evidence>
<dbReference type="InterPro" id="IPR029021">
    <property type="entry name" value="Prot-tyrosine_phosphatase-like"/>
</dbReference>
<protein>
    <recommendedName>
        <fullName evidence="12">Phosphatidylinositol 3,4,5-trisphosphate 3-phosphatase and dual-specificity protein phosphatase PTEN</fullName>
        <ecNumber evidence="5">3.1.3.16</ecNumber>
        <ecNumber evidence="4">3.1.3.48</ecNumber>
        <ecNumber evidence="3">3.1.3.67</ecNumber>
    </recommendedName>
    <alternativeName>
        <fullName evidence="16">Inositol polyphosphate 3-phosphatase</fullName>
    </alternativeName>
</protein>
<evidence type="ECO:0000256" key="9">
    <source>
        <dbReference type="ARBA" id="ARBA00023098"/>
    </source>
</evidence>
<evidence type="ECO:0000256" key="14">
    <source>
        <dbReference type="ARBA" id="ARBA00043760"/>
    </source>
</evidence>
<comment type="catalytic activity">
    <reaction evidence="18">
        <text>O-phospho-L-threonyl-[protein] + H2O = L-threonyl-[protein] + phosphate</text>
        <dbReference type="Rhea" id="RHEA:47004"/>
        <dbReference type="Rhea" id="RHEA-COMP:11060"/>
        <dbReference type="Rhea" id="RHEA-COMP:11605"/>
        <dbReference type="ChEBI" id="CHEBI:15377"/>
        <dbReference type="ChEBI" id="CHEBI:30013"/>
        <dbReference type="ChEBI" id="CHEBI:43474"/>
        <dbReference type="ChEBI" id="CHEBI:61977"/>
        <dbReference type="EC" id="3.1.3.16"/>
    </reaction>
    <physiologicalReaction direction="left-to-right" evidence="18">
        <dbReference type="Rhea" id="RHEA:47005"/>
    </physiologicalReaction>
</comment>
<dbReference type="SUPFAM" id="SSF52799">
    <property type="entry name" value="(Phosphotyrosine protein) phosphatases II"/>
    <property type="match status" value="1"/>
</dbReference>
<comment type="catalytic activity">
    <reaction evidence="13">
        <text>1D-myo-inositol 1,3,4,5-tetrakisphosphate + H2O = 1D-myo-inositol 1,4,5-trisphosphate + phosphate</text>
        <dbReference type="Rhea" id="RHEA:77155"/>
        <dbReference type="ChEBI" id="CHEBI:15377"/>
        <dbReference type="ChEBI" id="CHEBI:43474"/>
        <dbReference type="ChEBI" id="CHEBI:57895"/>
        <dbReference type="ChEBI" id="CHEBI:203600"/>
    </reaction>
    <physiologicalReaction direction="left-to-right" evidence="13">
        <dbReference type="Rhea" id="RHEA:77156"/>
    </physiologicalReaction>
</comment>
<dbReference type="EC" id="3.1.3.48" evidence="4"/>
<evidence type="ECO:0000256" key="15">
    <source>
        <dbReference type="ARBA" id="ARBA00043762"/>
    </source>
</evidence>
<feature type="domain" description="C2 tensin-type" evidence="23">
    <location>
        <begin position="292"/>
        <end position="471"/>
    </location>
</feature>
<sequence>MLHGLMGICFSCRRPTSSRLNNKISDHISASVTPLHDCLEVQGGPELGSCNAVAGRAQVKGSKEHLGDTTSVKSWETEIGSNKIALEDWSQPSMANTISNMKMTNPIKGLVSKRRKRFTEDGFDLDLTYIRDNLIAMGFPAEKLEGVYRNHIDDVVKFLESKHKDHYRIYNLCSERSYDCKKFKHRVAMFPFDDHNPPKVEIIKPFCDDVDKWLSQDRRNVAAVHCKAGKGRTGVMVCCYLLHIKQFNTAAEALDFYGRKRTTDTKGVTIPSQRRYVEYYATLVQEGLVYQPVTLILRQIHLDPVPIFNGGQGYLHFVISESNKRIFTSDIIEVKKGMTSICIPLKNSVPLTGDIRIDFFNKKPKMKRKDKMFHFWFNTFFVRDISSMEYDNGDLPVERSTRALSCDGTTMDLPIVTSNSKPRTSSLANLGPTPPTLLLNIDKWNLDDAHKDKSHKLYSSDFKVKLLMHRQWDCAGSEILQTASAMVPRADVQIGMSDHETPCESSDADSSECDTTGDEDEWESGESSLSPMVKRQPIKHSISRTTHDQTFQHHHHHHHHHNQQEQQRHKSRLGECIQASISRVDKEISGQSGSISKRLSAFARSATFDI</sequence>
<comment type="caution">
    <text evidence="24">The sequence shown here is derived from an EMBL/GenBank/DDBJ whole genome shotgun (WGS) entry which is preliminary data.</text>
</comment>
<dbReference type="GO" id="GO:0050793">
    <property type="term" value="P:regulation of developmental process"/>
    <property type="evidence" value="ECO:0007669"/>
    <property type="project" value="UniProtKB-ARBA"/>
</dbReference>
<comment type="similarity">
    <text evidence="2">Belongs to the PTEN phosphatase protein family.</text>
</comment>
<evidence type="ECO:0000256" key="3">
    <source>
        <dbReference type="ARBA" id="ARBA00013015"/>
    </source>
</evidence>
<dbReference type="SMART" id="SM01326">
    <property type="entry name" value="PTEN_C2"/>
    <property type="match status" value="1"/>
</dbReference>
<comment type="catalytic activity">
    <reaction evidence="17">
        <text>O-phospho-L-seryl-[protein] + H2O = L-seryl-[protein] + phosphate</text>
        <dbReference type="Rhea" id="RHEA:20629"/>
        <dbReference type="Rhea" id="RHEA-COMP:9863"/>
        <dbReference type="Rhea" id="RHEA-COMP:11604"/>
        <dbReference type="ChEBI" id="CHEBI:15377"/>
        <dbReference type="ChEBI" id="CHEBI:29999"/>
        <dbReference type="ChEBI" id="CHEBI:43474"/>
        <dbReference type="ChEBI" id="CHEBI:83421"/>
        <dbReference type="EC" id="3.1.3.16"/>
    </reaction>
    <physiologicalReaction direction="left-to-right" evidence="17">
        <dbReference type="Rhea" id="RHEA:20630"/>
    </physiologicalReaction>
</comment>
<organism evidence="24 25">
    <name type="scientific">Microctonus aethiopoides</name>
    <dbReference type="NCBI Taxonomy" id="144406"/>
    <lineage>
        <taxon>Eukaryota</taxon>
        <taxon>Metazoa</taxon>
        <taxon>Ecdysozoa</taxon>
        <taxon>Arthropoda</taxon>
        <taxon>Hexapoda</taxon>
        <taxon>Insecta</taxon>
        <taxon>Pterygota</taxon>
        <taxon>Neoptera</taxon>
        <taxon>Endopterygota</taxon>
        <taxon>Hymenoptera</taxon>
        <taxon>Apocrita</taxon>
        <taxon>Ichneumonoidea</taxon>
        <taxon>Braconidae</taxon>
        <taxon>Euphorinae</taxon>
        <taxon>Microctonus</taxon>
    </lineage>
</organism>
<evidence type="ECO:0000256" key="16">
    <source>
        <dbReference type="ARBA" id="ARBA00044309"/>
    </source>
</evidence>
<evidence type="ECO:0000256" key="10">
    <source>
        <dbReference type="ARBA" id="ARBA00034256"/>
    </source>
</evidence>
<dbReference type="GO" id="GO:0008285">
    <property type="term" value="P:negative regulation of cell population proliferation"/>
    <property type="evidence" value="ECO:0007669"/>
    <property type="project" value="TreeGrafter"/>
</dbReference>
<evidence type="ECO:0000256" key="17">
    <source>
        <dbReference type="ARBA" id="ARBA00047986"/>
    </source>
</evidence>
<dbReference type="FunFam" id="3.90.190.10:FF:000029">
    <property type="entry name" value="Phosphatidylinositol 3,4,5-trisphosphate 3-phosphatase and dual-specificity protein phosphatase PTEN"/>
    <property type="match status" value="1"/>
</dbReference>
<evidence type="ECO:0000256" key="13">
    <source>
        <dbReference type="ARBA" id="ARBA00043734"/>
    </source>
</evidence>
<keyword evidence="7" id="KW-0378">Hydrolase</keyword>
<dbReference type="PROSITE" id="PS51182">
    <property type="entry name" value="C2_TENSIN"/>
    <property type="match status" value="1"/>
</dbReference>
<evidence type="ECO:0000256" key="1">
    <source>
        <dbReference type="ARBA" id="ARBA00004496"/>
    </source>
</evidence>
<comment type="subcellular location">
    <subcellularLocation>
        <location evidence="1">Cytoplasm</location>
    </subcellularLocation>
</comment>
<dbReference type="PROSITE" id="PS50056">
    <property type="entry name" value="TYR_PHOSPHATASE_2"/>
    <property type="match status" value="1"/>
</dbReference>